<keyword evidence="2" id="KW-1185">Reference proteome</keyword>
<keyword evidence="1" id="KW-0436">Ligase</keyword>
<accession>A0ABR3K2B5</accession>
<sequence>MDWQGLGSVHFRISEGEQIATIKATARGQAISCFCTAQLCSACPPENFRMLPFPWGRYNFLSYNYAALIVNYLEKLVKTYVLIDVSSPLFGNWAFTGVLLFPEAVGPAAPVVDIDHWPFSASLLAMLF</sequence>
<gene>
    <name evidence="1" type="ORF">TSPI_02982</name>
</gene>
<organism evidence="1 2">
    <name type="scientific">Trichinella spiralis</name>
    <name type="common">Trichina worm</name>
    <dbReference type="NCBI Taxonomy" id="6334"/>
    <lineage>
        <taxon>Eukaryota</taxon>
        <taxon>Metazoa</taxon>
        <taxon>Ecdysozoa</taxon>
        <taxon>Nematoda</taxon>
        <taxon>Enoplea</taxon>
        <taxon>Dorylaimia</taxon>
        <taxon>Trichinellida</taxon>
        <taxon>Trichinellidae</taxon>
        <taxon>Trichinella</taxon>
    </lineage>
</organism>
<comment type="caution">
    <text evidence="1">The sequence shown here is derived from an EMBL/GenBank/DDBJ whole genome shotgun (WGS) entry which is preliminary data.</text>
</comment>
<evidence type="ECO:0000313" key="1">
    <source>
        <dbReference type="EMBL" id="KAL1227992.1"/>
    </source>
</evidence>
<dbReference type="GO" id="GO:0016874">
    <property type="term" value="F:ligase activity"/>
    <property type="evidence" value="ECO:0007669"/>
    <property type="project" value="UniProtKB-KW"/>
</dbReference>
<proteinExistence type="predicted"/>
<protein>
    <submittedName>
        <fullName evidence="1">Glutamate--tRNA ligase</fullName>
    </submittedName>
</protein>
<dbReference type="Proteomes" id="UP001558632">
    <property type="component" value="Unassembled WGS sequence"/>
</dbReference>
<evidence type="ECO:0000313" key="2">
    <source>
        <dbReference type="Proteomes" id="UP001558632"/>
    </source>
</evidence>
<name>A0ABR3K2B5_TRISP</name>
<dbReference type="EMBL" id="JBEUSY010000528">
    <property type="protein sequence ID" value="KAL1227992.1"/>
    <property type="molecule type" value="Genomic_DNA"/>
</dbReference>
<reference evidence="1 2" key="1">
    <citation type="submission" date="2024-07" db="EMBL/GenBank/DDBJ databases">
        <title>Enhanced genomic and transcriptomic resources for Trichinella pseudospiralis and T. spiralis underpin the discovery of pronounced molecular differences between stages and species.</title>
        <authorList>
            <person name="Pasi K.K."/>
            <person name="La Rosa G."/>
            <person name="Gomez-Morales M.A."/>
            <person name="Tosini F."/>
            <person name="Sumanam S."/>
            <person name="Young N.D."/>
            <person name="Chang B.C."/>
            <person name="Robin G.B."/>
        </authorList>
    </citation>
    <scope>NUCLEOTIDE SEQUENCE [LARGE SCALE GENOMIC DNA]</scope>
    <source>
        <strain evidence="1">ISS534</strain>
    </source>
</reference>